<evidence type="ECO:0000256" key="8">
    <source>
        <dbReference type="ARBA" id="ARBA00023326"/>
    </source>
</evidence>
<keyword evidence="7 9" id="KW-0119">Carbohydrate metabolism</keyword>
<keyword evidence="5 9" id="KW-0378">Hydrolase</keyword>
<keyword evidence="4 9" id="KW-0732">Signal</keyword>
<evidence type="ECO:0000256" key="4">
    <source>
        <dbReference type="ARBA" id="ARBA00022729"/>
    </source>
</evidence>
<dbReference type="InterPro" id="IPR010126">
    <property type="entry name" value="Esterase_phb"/>
</dbReference>
<comment type="function">
    <text evidence="9">Esterase involved in the hydrolysis of xylan, a major structural heterogeneous polysaccharide found in plant biomass representing the second most abundant polysaccharide in the biosphere, after cellulose.</text>
</comment>
<sequence length="286" mass="30196">MKFLISLLACGSAAFAAQLTQVSNYGGSAKARPGMYVYKPDQVKTDALVVAIHPCGSTGQSYFGWAPWKKGSDSKGYITVFPSATASCWDVSSKASLSRGGGGESNAIADMIAYATKQYKINPKKVYVVGESSGAMMTNVLAAAYPDLIAATSVYSGVAAGCFVSASGGVAAWNSECAQGRSIKTAQQWGDIARAMNPGYSGSRPRVQFWHGSVDATILPPNYNETLKQWTNVFGVSTTPTRSRANTPQTNYRTDDFGSNVQGIWAVGVGHGVPAHQAQTEAWFGL</sequence>
<proteinExistence type="inferred from homology"/>
<protein>
    <recommendedName>
        <fullName evidence="9">Carboxylic ester hydrolase</fullName>
        <ecNumber evidence="9">3.1.1.-</ecNumber>
    </recommendedName>
</protein>
<comment type="similarity">
    <text evidence="9">Belongs to the carbohydrate esterase 1 (CE1) family.</text>
</comment>
<feature type="signal peptide" evidence="9">
    <location>
        <begin position="1"/>
        <end position="16"/>
    </location>
</feature>
<dbReference type="PANTHER" id="PTHR43037:SF3">
    <property type="entry name" value="FERULOYL ESTERASE B"/>
    <property type="match status" value="1"/>
</dbReference>
<keyword evidence="6" id="KW-0325">Glycoprotein</keyword>
<dbReference type="GO" id="GO:0045493">
    <property type="term" value="P:xylan catabolic process"/>
    <property type="evidence" value="ECO:0007669"/>
    <property type="project" value="UniProtKB-UniRule"/>
</dbReference>
<dbReference type="AlphaFoldDB" id="A0A8H5Z9C7"/>
<dbReference type="EMBL" id="WNKQ01000017">
    <property type="protein sequence ID" value="KAF5846083.1"/>
    <property type="molecule type" value="Genomic_DNA"/>
</dbReference>
<dbReference type="Gene3D" id="3.40.50.1820">
    <property type="entry name" value="alpha/beta hydrolase"/>
    <property type="match status" value="1"/>
</dbReference>
<dbReference type="InterPro" id="IPR029058">
    <property type="entry name" value="AB_hydrolase_fold"/>
</dbReference>
<feature type="chain" id="PRO_5034909831" description="Carboxylic ester hydrolase" evidence="9">
    <location>
        <begin position="17"/>
        <end position="286"/>
    </location>
</feature>
<comment type="caution">
    <text evidence="10">The sequence shown here is derived from an EMBL/GenBank/DDBJ whole genome shotgun (WGS) entry which is preliminary data.</text>
</comment>
<accession>A0A8H5Z9C7</accession>
<dbReference type="Proteomes" id="UP000624244">
    <property type="component" value="Unassembled WGS sequence"/>
</dbReference>
<gene>
    <name evidence="10" type="ORF">GGP41_008532</name>
</gene>
<dbReference type="GO" id="GO:0005576">
    <property type="term" value="C:extracellular region"/>
    <property type="evidence" value="ECO:0007669"/>
    <property type="project" value="UniProtKB-SubCell"/>
</dbReference>
<dbReference type="NCBIfam" id="TIGR01840">
    <property type="entry name" value="esterase_phb"/>
    <property type="match status" value="1"/>
</dbReference>
<dbReference type="InterPro" id="IPR050955">
    <property type="entry name" value="Plant_Biomass_Hydrol_Est"/>
</dbReference>
<keyword evidence="8 9" id="KW-0624">Polysaccharide degradation</keyword>
<reference evidence="10" key="1">
    <citation type="submission" date="2019-11" db="EMBL/GenBank/DDBJ databases">
        <title>Bipolaris sorokiniana Genome sequencing.</title>
        <authorList>
            <person name="Wang H."/>
        </authorList>
    </citation>
    <scope>NUCLEOTIDE SEQUENCE</scope>
</reference>
<evidence type="ECO:0000256" key="6">
    <source>
        <dbReference type="ARBA" id="ARBA00023180"/>
    </source>
</evidence>
<dbReference type="SUPFAM" id="SSF53474">
    <property type="entry name" value="alpha/beta-Hydrolases"/>
    <property type="match status" value="1"/>
</dbReference>
<evidence type="ECO:0000256" key="5">
    <source>
        <dbReference type="ARBA" id="ARBA00022801"/>
    </source>
</evidence>
<organism evidence="10 11">
    <name type="scientific">Cochliobolus sativus</name>
    <name type="common">Common root rot and spot blotch fungus</name>
    <name type="synonym">Bipolaris sorokiniana</name>
    <dbReference type="NCBI Taxonomy" id="45130"/>
    <lineage>
        <taxon>Eukaryota</taxon>
        <taxon>Fungi</taxon>
        <taxon>Dikarya</taxon>
        <taxon>Ascomycota</taxon>
        <taxon>Pezizomycotina</taxon>
        <taxon>Dothideomycetes</taxon>
        <taxon>Pleosporomycetidae</taxon>
        <taxon>Pleosporales</taxon>
        <taxon>Pleosporineae</taxon>
        <taxon>Pleosporaceae</taxon>
        <taxon>Bipolaris</taxon>
    </lineage>
</organism>
<dbReference type="EC" id="3.1.1.-" evidence="9"/>
<dbReference type="Pfam" id="PF10503">
    <property type="entry name" value="Esterase_PHB"/>
    <property type="match status" value="1"/>
</dbReference>
<evidence type="ECO:0000256" key="1">
    <source>
        <dbReference type="ARBA" id="ARBA00004613"/>
    </source>
</evidence>
<dbReference type="PANTHER" id="PTHR43037">
    <property type="entry name" value="UNNAMED PRODUCT-RELATED"/>
    <property type="match status" value="1"/>
</dbReference>
<dbReference type="GO" id="GO:0052689">
    <property type="term" value="F:carboxylic ester hydrolase activity"/>
    <property type="evidence" value="ECO:0007669"/>
    <property type="project" value="UniProtKB-KW"/>
</dbReference>
<keyword evidence="3 9" id="KW-0964">Secreted</keyword>
<keyword evidence="2 9" id="KW-0719">Serine esterase</keyword>
<evidence type="ECO:0000256" key="3">
    <source>
        <dbReference type="ARBA" id="ARBA00022525"/>
    </source>
</evidence>
<evidence type="ECO:0000256" key="9">
    <source>
        <dbReference type="RuleBase" id="RU367147"/>
    </source>
</evidence>
<evidence type="ECO:0000256" key="2">
    <source>
        <dbReference type="ARBA" id="ARBA00022487"/>
    </source>
</evidence>
<comment type="subcellular location">
    <subcellularLocation>
        <location evidence="1 9">Secreted</location>
    </subcellularLocation>
</comment>
<evidence type="ECO:0000256" key="7">
    <source>
        <dbReference type="ARBA" id="ARBA00023277"/>
    </source>
</evidence>
<evidence type="ECO:0000313" key="10">
    <source>
        <dbReference type="EMBL" id="KAF5846083.1"/>
    </source>
</evidence>
<evidence type="ECO:0000313" key="11">
    <source>
        <dbReference type="Proteomes" id="UP000624244"/>
    </source>
</evidence>
<name>A0A8H5Z9C7_COCSA</name>